<accession>A0A0F7EJA6</accession>
<reference evidence="1" key="1">
    <citation type="submission" date="2015-03" db="EMBL/GenBank/DDBJ databases">
        <title>MIGS Cultured Bacterial/Archaeal sample from Brevibacillus laterosporus.</title>
        <authorList>
            <person name="Zeng D."/>
            <person name="Zhu L."/>
            <person name="Dong G."/>
            <person name="Ye W."/>
            <person name="Ren D."/>
            <person name="Wu L."/>
            <person name="Xu J."/>
            <person name="Li G."/>
            <person name="Guo L."/>
        </authorList>
    </citation>
    <scope>NUCLEOTIDE SEQUENCE</scope>
    <source>
        <strain evidence="1">B9</strain>
        <plasmid evidence="1">unnamed2</plasmid>
    </source>
</reference>
<protein>
    <recommendedName>
        <fullName evidence="2">HEAT repeat domain-containing protein</fullName>
    </recommendedName>
</protein>
<dbReference type="AlphaFoldDB" id="A0A0F7EJA6"/>
<dbReference type="SUPFAM" id="SSF48371">
    <property type="entry name" value="ARM repeat"/>
    <property type="match status" value="1"/>
</dbReference>
<keyword evidence="1" id="KW-0614">Plasmid</keyword>
<dbReference type="InterPro" id="IPR016024">
    <property type="entry name" value="ARM-type_fold"/>
</dbReference>
<sequence>MKCSASSLHEVFYRGSYEWEAIGDAAVPYLSKLLKHPCDGVRLGAVESLGRIASTNAQHVLRDFIIEGKDPFIIEIAKIAMQRIKVVQQTNSNRFHLTTNDWLILQEPSSESMKTDIPKGTAVLGIRWNIPSPFQEEGPRGGLQTFDYVQIVETGQAGFMPRVGYNAIWLI</sequence>
<evidence type="ECO:0000313" key="1">
    <source>
        <dbReference type="EMBL" id="AKF95840.1"/>
    </source>
</evidence>
<dbReference type="InterPro" id="IPR011989">
    <property type="entry name" value="ARM-like"/>
</dbReference>
<dbReference type="EMBL" id="CP011076">
    <property type="protein sequence ID" value="AKF95840.1"/>
    <property type="molecule type" value="Genomic_DNA"/>
</dbReference>
<dbReference type="Gene3D" id="1.25.10.10">
    <property type="entry name" value="Leucine-rich Repeat Variant"/>
    <property type="match status" value="1"/>
</dbReference>
<evidence type="ECO:0008006" key="2">
    <source>
        <dbReference type="Google" id="ProtNLM"/>
    </source>
</evidence>
<dbReference type="RefSeq" id="WP_031414998.1">
    <property type="nucleotide sequence ID" value="NZ_CP011076.1"/>
</dbReference>
<organism evidence="1">
    <name type="scientific">Brevibacillus laterosporus</name>
    <name type="common">Bacillus laterosporus</name>
    <dbReference type="NCBI Taxonomy" id="1465"/>
    <lineage>
        <taxon>Bacteria</taxon>
        <taxon>Bacillati</taxon>
        <taxon>Bacillota</taxon>
        <taxon>Bacilli</taxon>
        <taxon>Bacillales</taxon>
        <taxon>Paenibacillaceae</taxon>
        <taxon>Brevibacillus</taxon>
    </lineage>
</organism>
<gene>
    <name evidence="1" type="ORF">EX87_19765</name>
</gene>
<name>A0A0F7EJA6_BRELA</name>
<geneLocation type="plasmid" evidence="1">
    <name>unnamed2</name>
</geneLocation>
<proteinExistence type="predicted"/>